<dbReference type="PROSITE" id="PS50853">
    <property type="entry name" value="FN3"/>
    <property type="match status" value="1"/>
</dbReference>
<name>A0ABS9VFD5_9BACT</name>
<evidence type="ECO:0000313" key="3">
    <source>
        <dbReference type="Proteomes" id="UP001165430"/>
    </source>
</evidence>
<sequence length="212" mass="23559">MTKYNSLIAFIVLFTCISCENEQFGIDKFGSISGTVVDGETYLPLSGVMISTSPSSTTMITDSTGNYSFQKIKEGDVVITARKNEYLTQSINIAVFSEENTISTFFLLKDERNIGNVLIFDPVPGNGSVNQPLSQTFTWAVEQQNRNIELTYNVFLFESNSSSQITAGDNLSQRSVVVSNLKPNTTYFWYVVARADGRNVGNSPTWSFRTEL</sequence>
<dbReference type="Pfam" id="PF13715">
    <property type="entry name" value="CarbopepD_reg_2"/>
    <property type="match status" value="1"/>
</dbReference>
<accession>A0ABS9VFD5</accession>
<dbReference type="InterPro" id="IPR003961">
    <property type="entry name" value="FN3_dom"/>
</dbReference>
<dbReference type="EMBL" id="JAKZGO010000012">
    <property type="protein sequence ID" value="MCH7414655.1"/>
    <property type="molecule type" value="Genomic_DNA"/>
</dbReference>
<gene>
    <name evidence="2" type="ORF">MM213_14235</name>
</gene>
<organism evidence="2 3">
    <name type="scientific">Belliella alkalica</name>
    <dbReference type="NCBI Taxonomy" id="1730871"/>
    <lineage>
        <taxon>Bacteria</taxon>
        <taxon>Pseudomonadati</taxon>
        <taxon>Bacteroidota</taxon>
        <taxon>Cytophagia</taxon>
        <taxon>Cytophagales</taxon>
        <taxon>Cyclobacteriaceae</taxon>
        <taxon>Belliella</taxon>
    </lineage>
</organism>
<proteinExistence type="predicted"/>
<dbReference type="InterPro" id="IPR013784">
    <property type="entry name" value="Carb-bd-like_fold"/>
</dbReference>
<dbReference type="Gene3D" id="2.60.40.1120">
    <property type="entry name" value="Carboxypeptidase-like, regulatory domain"/>
    <property type="match status" value="1"/>
</dbReference>
<protein>
    <submittedName>
        <fullName evidence="2">Carboxypeptidase-like regulatory domain-containing protein</fullName>
    </submittedName>
</protein>
<comment type="caution">
    <text evidence="2">The sequence shown here is derived from an EMBL/GenBank/DDBJ whole genome shotgun (WGS) entry which is preliminary data.</text>
</comment>
<dbReference type="InterPro" id="IPR036116">
    <property type="entry name" value="FN3_sf"/>
</dbReference>
<keyword evidence="3" id="KW-1185">Reference proteome</keyword>
<evidence type="ECO:0000313" key="2">
    <source>
        <dbReference type="EMBL" id="MCH7414655.1"/>
    </source>
</evidence>
<dbReference type="Gene3D" id="2.60.40.10">
    <property type="entry name" value="Immunoglobulins"/>
    <property type="match status" value="1"/>
</dbReference>
<evidence type="ECO:0000259" key="1">
    <source>
        <dbReference type="PROSITE" id="PS50853"/>
    </source>
</evidence>
<feature type="domain" description="Fibronectin type-III" evidence="1">
    <location>
        <begin position="121"/>
        <end position="212"/>
    </location>
</feature>
<reference evidence="2" key="1">
    <citation type="submission" date="2022-03" db="EMBL/GenBank/DDBJ databases">
        <title>De novo assembled genomes of Belliella spp. (Cyclobacteriaceae) strains.</title>
        <authorList>
            <person name="Szabo A."/>
            <person name="Korponai K."/>
            <person name="Felfoldi T."/>
        </authorList>
    </citation>
    <scope>NUCLEOTIDE SEQUENCE</scope>
    <source>
        <strain evidence="2">DSM 111903</strain>
    </source>
</reference>
<dbReference type="SUPFAM" id="SSF49265">
    <property type="entry name" value="Fibronectin type III"/>
    <property type="match status" value="1"/>
</dbReference>
<dbReference type="InterPro" id="IPR013783">
    <property type="entry name" value="Ig-like_fold"/>
</dbReference>
<dbReference type="Proteomes" id="UP001165430">
    <property type="component" value="Unassembled WGS sequence"/>
</dbReference>
<dbReference type="SUPFAM" id="SSF49452">
    <property type="entry name" value="Starch-binding domain-like"/>
    <property type="match status" value="1"/>
</dbReference>
<dbReference type="RefSeq" id="WP_241413275.1">
    <property type="nucleotide sequence ID" value="NZ_JAKZGO010000012.1"/>
</dbReference>